<dbReference type="STRING" id="1123367.GCA_000621305_02228"/>
<proteinExistence type="predicted"/>
<dbReference type="Proteomes" id="UP000013232">
    <property type="component" value="Unassembled WGS sequence"/>
</dbReference>
<evidence type="ECO:0000256" key="3">
    <source>
        <dbReference type="ARBA" id="ARBA00022692"/>
    </source>
</evidence>
<evidence type="ECO:0000256" key="7">
    <source>
        <dbReference type="ARBA" id="ARBA00023004"/>
    </source>
</evidence>
<feature type="transmembrane region" description="Helical" evidence="12">
    <location>
        <begin position="313"/>
        <end position="331"/>
    </location>
</feature>
<keyword evidence="6" id="KW-0560">Oxidoreductase</keyword>
<feature type="transmembrane region" description="Helical" evidence="12">
    <location>
        <begin position="106"/>
        <end position="125"/>
    </location>
</feature>
<keyword evidence="14" id="KW-1185">Reference proteome</keyword>
<feature type="transmembrane region" description="Helical" evidence="12">
    <location>
        <begin position="137"/>
        <end position="161"/>
    </location>
</feature>
<gene>
    <name evidence="13" type="ORF">C666_13280</name>
</gene>
<dbReference type="AlphaFoldDB" id="N6YWC0"/>
<evidence type="ECO:0000256" key="6">
    <source>
        <dbReference type="ARBA" id="ARBA00023002"/>
    </source>
</evidence>
<evidence type="ECO:0000256" key="12">
    <source>
        <dbReference type="SAM" id="Phobius"/>
    </source>
</evidence>
<keyword evidence="7" id="KW-0408">Iron</keyword>
<evidence type="ECO:0000256" key="2">
    <source>
        <dbReference type="ARBA" id="ARBA00022475"/>
    </source>
</evidence>
<dbReference type="RefSeq" id="WP_004340427.1">
    <property type="nucleotide sequence ID" value="NZ_AMXE01000055.1"/>
</dbReference>
<dbReference type="Pfam" id="PF02628">
    <property type="entry name" value="COX15-CtaA"/>
    <property type="match status" value="1"/>
</dbReference>
<evidence type="ECO:0000256" key="9">
    <source>
        <dbReference type="ARBA" id="ARBA00023136"/>
    </source>
</evidence>
<feature type="transmembrane region" description="Helical" evidence="12">
    <location>
        <begin position="255"/>
        <end position="275"/>
    </location>
</feature>
<dbReference type="GO" id="GO:0046872">
    <property type="term" value="F:metal ion binding"/>
    <property type="evidence" value="ECO:0007669"/>
    <property type="project" value="UniProtKB-KW"/>
</dbReference>
<keyword evidence="8" id="KW-0350">Heme biosynthesis</keyword>
<dbReference type="eggNOG" id="COG1612">
    <property type="taxonomic scope" value="Bacteria"/>
</dbReference>
<comment type="pathway">
    <text evidence="11">Porphyrin-containing compound metabolism.</text>
</comment>
<keyword evidence="10" id="KW-1015">Disulfide bond</keyword>
<name>N6YWC0_THAL4</name>
<dbReference type="PANTHER" id="PTHR35457:SF1">
    <property type="entry name" value="HEME A SYNTHASE"/>
    <property type="match status" value="1"/>
</dbReference>
<dbReference type="PANTHER" id="PTHR35457">
    <property type="entry name" value="HEME A SYNTHASE"/>
    <property type="match status" value="1"/>
</dbReference>
<evidence type="ECO:0000256" key="5">
    <source>
        <dbReference type="ARBA" id="ARBA00022989"/>
    </source>
</evidence>
<evidence type="ECO:0000313" key="13">
    <source>
        <dbReference type="EMBL" id="ENO86398.1"/>
    </source>
</evidence>
<organism evidence="13 14">
    <name type="scientific">Thauera linaloolentis (strain DSM 12138 / JCM 21573 / CCUG 41526 / CIP 105981 / IAM 15112 / NBRC 102519 / 47Lol)</name>
    <dbReference type="NCBI Taxonomy" id="1123367"/>
    <lineage>
        <taxon>Bacteria</taxon>
        <taxon>Pseudomonadati</taxon>
        <taxon>Pseudomonadota</taxon>
        <taxon>Betaproteobacteria</taxon>
        <taxon>Rhodocyclales</taxon>
        <taxon>Zoogloeaceae</taxon>
        <taxon>Thauera</taxon>
    </lineage>
</organism>
<keyword evidence="9 12" id="KW-0472">Membrane</keyword>
<comment type="caution">
    <text evidence="13">The sequence shown here is derived from an EMBL/GenBank/DDBJ whole genome shotgun (WGS) entry which is preliminary data.</text>
</comment>
<protein>
    <submittedName>
        <fullName evidence="13">Cytochrome aa3 oxidase assembly protein</fullName>
    </submittedName>
</protein>
<evidence type="ECO:0000256" key="10">
    <source>
        <dbReference type="ARBA" id="ARBA00023157"/>
    </source>
</evidence>
<evidence type="ECO:0000256" key="4">
    <source>
        <dbReference type="ARBA" id="ARBA00022723"/>
    </source>
</evidence>
<sequence length="360" mass="37259">MKATLALYRRLALGALLLTFVVVVFGAYVRLADAGLGCPDWPGCYGKPTPAQAADAIRDAHAAAPHGPVSLPKAWKEMIHRYLAAALGLLIVGIAVLAWRLRDSPRAAPGVAGALVAVVMLQGLLGKWTVTLLLKPAIVTAHLLGGLTTLALLAWLTLCALGARQSGVDMGHDGPSHRRMVFGARLAFVLLAGQIALGGWTSTNYAALACLDFPACHGSFAPDADYANAFHVVRELGMTADGELLSNAALTAIHWAHRVGALVAGGALFLLGWALCRRRATFDTGAALLVALTLQIGLGIANVLLSLPLPLAAAHNAGAALLVGVMVWVNVRLGAPNALPASAGRRPGRALAIAIEEGRS</sequence>
<evidence type="ECO:0000313" key="14">
    <source>
        <dbReference type="Proteomes" id="UP000013232"/>
    </source>
</evidence>
<feature type="transmembrane region" description="Helical" evidence="12">
    <location>
        <begin position="79"/>
        <end position="99"/>
    </location>
</feature>
<dbReference type="GO" id="GO:0006784">
    <property type="term" value="P:heme A biosynthetic process"/>
    <property type="evidence" value="ECO:0007669"/>
    <property type="project" value="InterPro"/>
</dbReference>
<dbReference type="InterPro" id="IPR050450">
    <property type="entry name" value="COX15/CtaA_HemeA_synthase"/>
</dbReference>
<accession>N6YWC0</accession>
<keyword evidence="3 12" id="KW-0812">Transmembrane</keyword>
<dbReference type="EMBL" id="AMXE01000055">
    <property type="protein sequence ID" value="ENO86398.1"/>
    <property type="molecule type" value="Genomic_DNA"/>
</dbReference>
<feature type="transmembrane region" description="Helical" evidence="12">
    <location>
        <begin position="182"/>
        <end position="201"/>
    </location>
</feature>
<dbReference type="InterPro" id="IPR003780">
    <property type="entry name" value="COX15/CtaA_fam"/>
</dbReference>
<keyword evidence="2" id="KW-1003">Cell membrane</keyword>
<dbReference type="GO" id="GO:0016491">
    <property type="term" value="F:oxidoreductase activity"/>
    <property type="evidence" value="ECO:0007669"/>
    <property type="project" value="UniProtKB-KW"/>
</dbReference>
<evidence type="ECO:0000256" key="1">
    <source>
        <dbReference type="ARBA" id="ARBA00004141"/>
    </source>
</evidence>
<dbReference type="GO" id="GO:0016020">
    <property type="term" value="C:membrane"/>
    <property type="evidence" value="ECO:0007669"/>
    <property type="project" value="UniProtKB-SubCell"/>
</dbReference>
<feature type="transmembrane region" description="Helical" evidence="12">
    <location>
        <begin position="287"/>
        <end position="307"/>
    </location>
</feature>
<evidence type="ECO:0000256" key="8">
    <source>
        <dbReference type="ARBA" id="ARBA00023133"/>
    </source>
</evidence>
<comment type="subcellular location">
    <subcellularLocation>
        <location evidence="1">Membrane</location>
        <topology evidence="1">Multi-pass membrane protein</topology>
    </subcellularLocation>
</comment>
<evidence type="ECO:0000256" key="11">
    <source>
        <dbReference type="ARBA" id="ARBA00023444"/>
    </source>
</evidence>
<keyword evidence="5 12" id="KW-1133">Transmembrane helix</keyword>
<keyword evidence="4" id="KW-0479">Metal-binding</keyword>
<reference evidence="13 14" key="1">
    <citation type="submission" date="2012-09" db="EMBL/GenBank/DDBJ databases">
        <title>Draft Genome Sequences of 6 Strains from Genus Thauera.</title>
        <authorList>
            <person name="Liu B."/>
            <person name="Shapleigh J.P."/>
            <person name="Frostegard A.H."/>
        </authorList>
    </citation>
    <scope>NUCLEOTIDE SEQUENCE [LARGE SCALE GENOMIC DNA]</scope>
    <source>
        <strain evidence="14">47Lol / DSM 12138</strain>
    </source>
</reference>